<feature type="transmembrane region" description="Helical" evidence="2">
    <location>
        <begin position="47"/>
        <end position="66"/>
    </location>
</feature>
<dbReference type="HOGENOM" id="CLU_104197_1_0_5"/>
<organism evidence="4 5">
    <name type="scientific">Erythrobacter litoralis (strain HTCC2594)</name>
    <dbReference type="NCBI Taxonomy" id="314225"/>
    <lineage>
        <taxon>Bacteria</taxon>
        <taxon>Pseudomonadati</taxon>
        <taxon>Pseudomonadota</taxon>
        <taxon>Alphaproteobacteria</taxon>
        <taxon>Sphingomonadales</taxon>
        <taxon>Erythrobacteraceae</taxon>
        <taxon>Erythrobacter/Porphyrobacter group</taxon>
        <taxon>Erythrobacter</taxon>
    </lineage>
</organism>
<keyword evidence="2" id="KW-0472">Membrane</keyword>
<protein>
    <recommendedName>
        <fullName evidence="3">YdbS-like PH domain-containing protein</fullName>
    </recommendedName>
</protein>
<dbReference type="PANTHER" id="PTHR34473:SF3">
    <property type="entry name" value="TRANSMEMBRANE PROTEIN-RELATED"/>
    <property type="match status" value="1"/>
</dbReference>
<evidence type="ECO:0000259" key="3">
    <source>
        <dbReference type="Pfam" id="PF03703"/>
    </source>
</evidence>
<dbReference type="InterPro" id="IPR005182">
    <property type="entry name" value="YdbS-like_PH"/>
</dbReference>
<feature type="transmembrane region" description="Helical" evidence="2">
    <location>
        <begin position="72"/>
        <end position="90"/>
    </location>
</feature>
<keyword evidence="2" id="KW-0812">Transmembrane</keyword>
<evidence type="ECO:0000256" key="2">
    <source>
        <dbReference type="SAM" id="Phobius"/>
    </source>
</evidence>
<sequence length="185" mass="20524">MDDREAAVAPEARDPSPILQDEAPAPVDTFEDADGTLTRLHPNHKKAMRVEAGITALVACVGALVADVILPVWQGAIFAPVLLFAILLVWRMPHRRFSARGYAMSDDRLRVVRGILFRSDTVVPFGRVQHIDVDRGPLERYFDLATLTLHTAGSHNASVNLPGLQHERALAMREEIRAHIKREAL</sequence>
<dbReference type="KEGG" id="eli:ELI_13595"/>
<gene>
    <name evidence="4" type="ordered locus">ELI_13595</name>
</gene>
<feature type="compositionally biased region" description="Basic and acidic residues" evidence="1">
    <location>
        <begin position="1"/>
        <end position="14"/>
    </location>
</feature>
<accession>Q2N680</accession>
<proteinExistence type="predicted"/>
<evidence type="ECO:0000313" key="4">
    <source>
        <dbReference type="EMBL" id="ABC64811.1"/>
    </source>
</evidence>
<reference evidence="5" key="1">
    <citation type="journal article" date="2009" name="J. Bacteriol.">
        <title>Complete genome sequence of Erythrobacter litoralis HTCC2594.</title>
        <authorList>
            <person name="Oh H.M."/>
            <person name="Giovannoni S.J."/>
            <person name="Ferriera S."/>
            <person name="Johnson J."/>
            <person name="Cho J.C."/>
        </authorList>
    </citation>
    <scope>NUCLEOTIDE SEQUENCE [LARGE SCALE GENOMIC DNA]</scope>
    <source>
        <strain evidence="5">HTCC2594</strain>
    </source>
</reference>
<keyword evidence="2" id="KW-1133">Transmembrane helix</keyword>
<dbReference type="eggNOG" id="COG3402">
    <property type="taxonomic scope" value="Bacteria"/>
</dbReference>
<evidence type="ECO:0000313" key="5">
    <source>
        <dbReference type="Proteomes" id="UP000008808"/>
    </source>
</evidence>
<feature type="domain" description="YdbS-like PH" evidence="3">
    <location>
        <begin position="100"/>
        <end position="176"/>
    </location>
</feature>
<evidence type="ECO:0000256" key="1">
    <source>
        <dbReference type="SAM" id="MobiDB-lite"/>
    </source>
</evidence>
<dbReference type="Pfam" id="PF03703">
    <property type="entry name" value="bPH_2"/>
    <property type="match status" value="1"/>
</dbReference>
<name>Q2N680_ERYLH</name>
<dbReference type="PANTHER" id="PTHR34473">
    <property type="entry name" value="UPF0699 TRANSMEMBRANE PROTEIN YDBS"/>
    <property type="match status" value="1"/>
</dbReference>
<dbReference type="RefSeq" id="WP_011415633.1">
    <property type="nucleotide sequence ID" value="NC_007722.1"/>
</dbReference>
<feature type="region of interest" description="Disordered" evidence="1">
    <location>
        <begin position="1"/>
        <end position="25"/>
    </location>
</feature>
<dbReference type="Proteomes" id="UP000008808">
    <property type="component" value="Chromosome"/>
</dbReference>
<dbReference type="EMBL" id="CP000157">
    <property type="protein sequence ID" value="ABC64811.1"/>
    <property type="molecule type" value="Genomic_DNA"/>
</dbReference>
<dbReference type="AlphaFoldDB" id="Q2N680"/>
<keyword evidence="5" id="KW-1185">Reference proteome</keyword>